<name>A0A2B4S3C7_STYPI</name>
<dbReference type="InterPro" id="IPR010998">
    <property type="entry name" value="Integrase_recombinase_N"/>
</dbReference>
<keyword evidence="2 5" id="KW-0863">Zinc-finger</keyword>
<evidence type="ECO:0000256" key="5">
    <source>
        <dbReference type="PROSITE-ProRule" id="PRU00309"/>
    </source>
</evidence>
<keyword evidence="9" id="KW-1185">Reference proteome</keyword>
<proteinExistence type="predicted"/>
<dbReference type="InterPro" id="IPR012337">
    <property type="entry name" value="RNaseH-like_sf"/>
</dbReference>
<protein>
    <submittedName>
        <fullName evidence="8">Enzymatic polyprotein</fullName>
    </submittedName>
</protein>
<comment type="caution">
    <text evidence="8">The sequence shown here is derived from an EMBL/GenBank/DDBJ whole genome shotgun (WGS) entry which is preliminary data.</text>
</comment>
<organism evidence="8 9">
    <name type="scientific">Stylophora pistillata</name>
    <name type="common">Smooth cauliflower coral</name>
    <dbReference type="NCBI Taxonomy" id="50429"/>
    <lineage>
        <taxon>Eukaryota</taxon>
        <taxon>Metazoa</taxon>
        <taxon>Cnidaria</taxon>
        <taxon>Anthozoa</taxon>
        <taxon>Hexacorallia</taxon>
        <taxon>Scleractinia</taxon>
        <taxon>Astrocoeniina</taxon>
        <taxon>Pocilloporidae</taxon>
        <taxon>Stylophora</taxon>
    </lineage>
</organism>
<evidence type="ECO:0000256" key="4">
    <source>
        <dbReference type="ARBA" id="ARBA00023125"/>
    </source>
</evidence>
<dbReference type="Proteomes" id="UP000225706">
    <property type="component" value="Unassembled WGS sequence"/>
</dbReference>
<reference evidence="9" key="1">
    <citation type="journal article" date="2017" name="bioRxiv">
        <title>Comparative analysis of the genomes of Stylophora pistillata and Acropora digitifera provides evidence for extensive differences between species of corals.</title>
        <authorList>
            <person name="Voolstra C.R."/>
            <person name="Li Y."/>
            <person name="Liew Y.J."/>
            <person name="Baumgarten S."/>
            <person name="Zoccola D."/>
            <person name="Flot J.-F."/>
            <person name="Tambutte S."/>
            <person name="Allemand D."/>
            <person name="Aranda M."/>
        </authorList>
    </citation>
    <scope>NUCLEOTIDE SEQUENCE [LARGE SCALE GENOMIC DNA]</scope>
</reference>
<feature type="region of interest" description="Disordered" evidence="6">
    <location>
        <begin position="666"/>
        <end position="696"/>
    </location>
</feature>
<keyword evidence="1" id="KW-0479">Metal-binding</keyword>
<keyword evidence="3" id="KW-0862">Zinc</keyword>
<dbReference type="Gene3D" id="6.20.210.20">
    <property type="entry name" value="THAP domain"/>
    <property type="match status" value="1"/>
</dbReference>
<dbReference type="SMART" id="SM00692">
    <property type="entry name" value="DM3"/>
    <property type="match status" value="1"/>
</dbReference>
<dbReference type="InterPro" id="IPR038441">
    <property type="entry name" value="THAP_Znf_sf"/>
</dbReference>
<evidence type="ECO:0000313" key="8">
    <source>
        <dbReference type="EMBL" id="PFX23280.1"/>
    </source>
</evidence>
<dbReference type="SMART" id="SM00980">
    <property type="entry name" value="THAP"/>
    <property type="match status" value="1"/>
</dbReference>
<dbReference type="Pfam" id="PF05485">
    <property type="entry name" value="THAP"/>
    <property type="match status" value="1"/>
</dbReference>
<dbReference type="OrthoDB" id="5987091at2759"/>
<dbReference type="PROSITE" id="PS50950">
    <property type="entry name" value="ZF_THAP"/>
    <property type="match status" value="1"/>
</dbReference>
<evidence type="ECO:0000256" key="2">
    <source>
        <dbReference type="ARBA" id="ARBA00022771"/>
    </source>
</evidence>
<sequence>MDKTEALGLNKGNFDAFMQLSELSRSDLQWWINSARSSYNPISPPQPEATLYTDASKEGWGGVLNNAKIGGPWTPEEASNHINYLEMLAVLFSLKEFHKELSGRRVLVRIDNMTALSDLGKMGTSHSRKWNDLTRTLWEWCLDNNMWLSTSHIPGKENTLADAESKKSRKETEWTLDRNIFHAVVKKLHYHPKSVTENSSRGDHRTVSCAVLANSAMVAIGDETVGSGTPCAPQEETHLISTSTARLGASTISEAHTSDMPLVRKSLEGRGLSESATSLILQSWRKGTKQQYKPFITKWEQYCCQRKINPFSATIEHGINFLAELYHTGIGYSALNTARCALSTVCFTSEHYTFGQHPLVCRFLKGIFECRPSLPRYQETWDVTVVLDYLAKLGPPVKLSFKNLTLKVVMLMALLSGQRRQTLHTLSIDYMQISSEKAVFSINSLLKTSRPGKHLACIEFQAYAPDVVLIRNSTQTAVTNMTVKRMLENKEFIHVIQPCSQGSPEAVAIMQDVLKTLKLQHGEITKAYFRHDYAGCYHPSCTILACPAIAESTGVQVIGIDFSDPQGGKGAADRLAIKCKGHVRVYINEGKDVCAGSQFQEALLSHGCIEGVRVVAIDTMEDFFIDYARKIPGISKFNSFKFNPVSITAWPAYGIGSGKDIRLEKQSSGGFKSPSKKQPTQTESEATEKPEVSKTHEKIAGDETAAFACSQDGVLSPHQISSYFSRLSAKVRKQLPDDCDVQASEEEIDFTMARNWALETIFLEHPIVFDQFDICTVVKNDTLERLKPECEGDARYDSSLSFHRVPKNNDLRKIWISKIRRDEGDLFKITNNTRVCSKHFSEVDFSPTDNAGGRLLKQGAFPHIFTWKPNAKVRRKIIRHVERSSTETHDNVDVDMEENQQL</sequence>
<dbReference type="SUPFAM" id="SSF47823">
    <property type="entry name" value="lambda integrase-like, N-terminal domain"/>
    <property type="match status" value="1"/>
</dbReference>
<dbReference type="GO" id="GO:0003677">
    <property type="term" value="F:DNA binding"/>
    <property type="evidence" value="ECO:0007669"/>
    <property type="project" value="UniProtKB-UniRule"/>
</dbReference>
<evidence type="ECO:0000259" key="7">
    <source>
        <dbReference type="PROSITE" id="PS50950"/>
    </source>
</evidence>
<evidence type="ECO:0000256" key="3">
    <source>
        <dbReference type="ARBA" id="ARBA00022833"/>
    </source>
</evidence>
<evidence type="ECO:0000256" key="6">
    <source>
        <dbReference type="SAM" id="MobiDB-lite"/>
    </source>
</evidence>
<feature type="domain" description="THAP-type" evidence="7">
    <location>
        <begin position="778"/>
        <end position="865"/>
    </location>
</feature>
<dbReference type="EMBL" id="LSMT01000212">
    <property type="protein sequence ID" value="PFX23280.1"/>
    <property type="molecule type" value="Genomic_DNA"/>
</dbReference>
<feature type="compositionally biased region" description="Basic and acidic residues" evidence="6">
    <location>
        <begin position="686"/>
        <end position="696"/>
    </location>
</feature>
<dbReference type="InterPro" id="IPR006612">
    <property type="entry name" value="THAP_Znf"/>
</dbReference>
<evidence type="ECO:0000313" key="9">
    <source>
        <dbReference type="Proteomes" id="UP000225706"/>
    </source>
</evidence>
<dbReference type="PANTHER" id="PTHR35617">
    <property type="entry name" value="PHAGE_INTEGRASE DOMAIN-CONTAINING PROTEIN"/>
    <property type="match status" value="1"/>
</dbReference>
<dbReference type="CDD" id="cd09275">
    <property type="entry name" value="RNase_HI_RT_DIRS1"/>
    <property type="match status" value="1"/>
</dbReference>
<dbReference type="SUPFAM" id="SSF53098">
    <property type="entry name" value="Ribonuclease H-like"/>
    <property type="match status" value="1"/>
</dbReference>
<dbReference type="PANTHER" id="PTHR35617:SF3">
    <property type="entry name" value="CORE-BINDING (CB) DOMAIN-CONTAINING PROTEIN"/>
    <property type="match status" value="1"/>
</dbReference>
<evidence type="ECO:0000256" key="1">
    <source>
        <dbReference type="ARBA" id="ARBA00022723"/>
    </source>
</evidence>
<dbReference type="GO" id="GO:0008270">
    <property type="term" value="F:zinc ion binding"/>
    <property type="evidence" value="ECO:0007669"/>
    <property type="project" value="UniProtKB-KW"/>
</dbReference>
<accession>A0A2B4S3C7</accession>
<dbReference type="AlphaFoldDB" id="A0A2B4S3C7"/>
<dbReference type="Gene3D" id="1.10.150.130">
    <property type="match status" value="1"/>
</dbReference>
<keyword evidence="4 5" id="KW-0238">DNA-binding</keyword>
<feature type="compositionally biased region" description="Polar residues" evidence="6">
    <location>
        <begin position="666"/>
        <end position="684"/>
    </location>
</feature>
<dbReference type="SUPFAM" id="SSF57716">
    <property type="entry name" value="Glucocorticoid receptor-like (DNA-binding domain)"/>
    <property type="match status" value="1"/>
</dbReference>
<gene>
    <name evidence="8" type="ORF">AWC38_SpisGene12159</name>
</gene>